<keyword evidence="8" id="KW-1185">Reference proteome</keyword>
<evidence type="ECO:0000256" key="3">
    <source>
        <dbReference type="ARBA" id="ARBA00004463"/>
    </source>
</evidence>
<dbReference type="OrthoDB" id="29013at2759"/>
<dbReference type="EMBL" id="JAEUBG010000218">
    <property type="protein sequence ID" value="KAH3688668.1"/>
    <property type="molecule type" value="Genomic_DNA"/>
</dbReference>
<name>A0A9P8TQX6_WICPI</name>
<comment type="subcellular location">
    <subcellularLocation>
        <location evidence="2">Cell membrane</location>
        <topology evidence="2">Peripheral membrane protein</topology>
        <orientation evidence="2">Cytoplasmic side</orientation>
    </subcellularLocation>
    <subcellularLocation>
        <location evidence="3">Cytoplasmic granule</location>
    </subcellularLocation>
</comment>
<dbReference type="PANTHER" id="PTHR23083:SF464">
    <property type="entry name" value="TETRATRICOPEPTIDE REPEAT DOMAIN 7, ISOFORM A"/>
    <property type="match status" value="1"/>
</dbReference>
<comment type="similarity">
    <text evidence="5">Belongs to the YPP1 family.</text>
</comment>
<dbReference type="InterPro" id="IPR051722">
    <property type="entry name" value="Endocytosis_PI4K-reg_protein"/>
</dbReference>
<accession>A0A9P8TQX6</accession>
<protein>
    <recommendedName>
        <fullName evidence="6">Cargo-transport protein YPP1</fullName>
    </recommendedName>
</protein>
<evidence type="ECO:0000256" key="4">
    <source>
        <dbReference type="ARBA" id="ARBA00022583"/>
    </source>
</evidence>
<proteinExistence type="inferred from homology"/>
<dbReference type="PANTHER" id="PTHR23083">
    <property type="entry name" value="TETRATRICOPEPTIDE REPEAT PROTEIN, TPR"/>
    <property type="match status" value="1"/>
</dbReference>
<evidence type="ECO:0000256" key="6">
    <source>
        <dbReference type="ARBA" id="ARBA00039231"/>
    </source>
</evidence>
<comment type="caution">
    <text evidence="7">The sequence shown here is derived from an EMBL/GenBank/DDBJ whole genome shotgun (WGS) entry which is preliminary data.</text>
</comment>
<evidence type="ECO:0000256" key="2">
    <source>
        <dbReference type="ARBA" id="ARBA00004413"/>
    </source>
</evidence>
<keyword evidence="4" id="KW-0254">Endocytosis</keyword>
<dbReference type="InterPro" id="IPR011990">
    <property type="entry name" value="TPR-like_helical_dom_sf"/>
</dbReference>
<organism evidence="7 8">
    <name type="scientific">Wickerhamomyces pijperi</name>
    <name type="common">Yeast</name>
    <name type="synonym">Pichia pijperi</name>
    <dbReference type="NCBI Taxonomy" id="599730"/>
    <lineage>
        <taxon>Eukaryota</taxon>
        <taxon>Fungi</taxon>
        <taxon>Dikarya</taxon>
        <taxon>Ascomycota</taxon>
        <taxon>Saccharomycotina</taxon>
        <taxon>Saccharomycetes</taxon>
        <taxon>Phaffomycetales</taxon>
        <taxon>Wickerhamomycetaceae</taxon>
        <taxon>Wickerhamomyces</taxon>
    </lineage>
</organism>
<comment type="function">
    <text evidence="1">Involved in endocytosis.</text>
</comment>
<reference evidence="7" key="2">
    <citation type="submission" date="2021-01" db="EMBL/GenBank/DDBJ databases">
        <authorList>
            <person name="Schikora-Tamarit M.A."/>
        </authorList>
    </citation>
    <scope>NUCLEOTIDE SEQUENCE</scope>
    <source>
        <strain evidence="7">CBS2887</strain>
    </source>
</reference>
<dbReference type="GO" id="GO:0005886">
    <property type="term" value="C:plasma membrane"/>
    <property type="evidence" value="ECO:0007669"/>
    <property type="project" value="UniProtKB-SubCell"/>
</dbReference>
<dbReference type="GO" id="GO:0006897">
    <property type="term" value="P:endocytosis"/>
    <property type="evidence" value="ECO:0007669"/>
    <property type="project" value="UniProtKB-KW"/>
</dbReference>
<reference evidence="7" key="1">
    <citation type="journal article" date="2021" name="Open Biol.">
        <title>Shared evolutionary footprints suggest mitochondrial oxidative damage underlies multiple complex I losses in fungi.</title>
        <authorList>
            <person name="Schikora-Tamarit M.A."/>
            <person name="Marcet-Houben M."/>
            <person name="Nosek J."/>
            <person name="Gabaldon T."/>
        </authorList>
    </citation>
    <scope>NUCLEOTIDE SEQUENCE</scope>
    <source>
        <strain evidence="7">CBS2887</strain>
    </source>
</reference>
<evidence type="ECO:0000313" key="7">
    <source>
        <dbReference type="EMBL" id="KAH3688668.1"/>
    </source>
</evidence>
<dbReference type="AlphaFoldDB" id="A0A9P8TQX6"/>
<dbReference type="Gene3D" id="1.25.40.10">
    <property type="entry name" value="Tetratricopeptide repeat domain"/>
    <property type="match status" value="1"/>
</dbReference>
<gene>
    <name evidence="7" type="ORF">WICPIJ_000359</name>
</gene>
<dbReference type="SUPFAM" id="SSF48452">
    <property type="entry name" value="TPR-like"/>
    <property type="match status" value="1"/>
</dbReference>
<evidence type="ECO:0000313" key="8">
    <source>
        <dbReference type="Proteomes" id="UP000774326"/>
    </source>
</evidence>
<dbReference type="Proteomes" id="UP000774326">
    <property type="component" value="Unassembled WGS sequence"/>
</dbReference>
<evidence type="ECO:0000256" key="5">
    <source>
        <dbReference type="ARBA" id="ARBA00038251"/>
    </source>
</evidence>
<sequence>MSQRVVFKASFNLEGKILLIYQPSHTNKTYYNSPALAQLKDLNNIPMAEVQDLYVSILKSRSFGIYPPSQSIISNGGDNQETTITGYLSRALQIEQRTQNLSTPATSSDVSLLIKDTEVLLSSLAITTEFITQLILSVNLGHLYHLNGEHEKSLKVLTAIKLIEGEVEFSYVKALYYKTYWIIASCHLNLNRLDNTRHAVSTGVNLFHHIPLSSELESASWLLKLFDYVKAHCLAEVDNVTEVVRFFKNENFVIYYLNYINVVLNGTESFIKTRSGGLLSSISFPKAKEENNYELEEFFECLSDSNLNNLIALTSFTDLIEQGISKTYQSQKILKSYVKVLFKTKGKSIELEASLDVLITYIENYYHLNNSQYYDILAMLDLFHIVMSKGMSLRKFERFLGKFKSILADFYKINKVDLAHKDHQETYFHNGELRMKFSRYWYSVAMNELSLLKSSDLIEESSFNFSSIVTAFDNSIVLNPLNEDIMFDYILNLCNLRQVKGSYKLLKESLKTVTPDSKIYFRSLHLLALILSVEDNKDEAFKISSFLNSEIEQFLATVDPTALEFKLKEKLIEIKITHLSIIEAHHAVDQALDSLKDLFITFNTLFSDIIIQNEEEEEDNEEEEVTEQVIGGEVQLVQPIKSHRKSLSLAKQQTLTKIRSITHKKHTKDIKPKSKTETFKISKDHKLECKLLQKIWLVSSQIYFKNGMFKESEESLLESESSYYCTDETSSQLANLLIQGSRFKLAFKEFEKGLNLNKSSIACVVGLSNLILNHSTDPEDSNSIFINEKDQLAALARAKLILEESSKTFKGFHTSEIWLLLSQIYEKFGDKKRLQKSLWRAIQLEESRPVRDFSCV</sequence>
<evidence type="ECO:0000256" key="1">
    <source>
        <dbReference type="ARBA" id="ARBA00002550"/>
    </source>
</evidence>